<dbReference type="Proteomes" id="UP000800235">
    <property type="component" value="Unassembled WGS sequence"/>
</dbReference>
<protein>
    <recommendedName>
        <fullName evidence="3">F-box domain-containing protein</fullName>
    </recommendedName>
</protein>
<keyword evidence="2" id="KW-1185">Reference proteome</keyword>
<accession>A0A9P4NLN3</accession>
<comment type="caution">
    <text evidence="1">The sequence shown here is derived from an EMBL/GenBank/DDBJ whole genome shotgun (WGS) entry which is preliminary data.</text>
</comment>
<evidence type="ECO:0000313" key="1">
    <source>
        <dbReference type="EMBL" id="KAF2426179.1"/>
    </source>
</evidence>
<dbReference type="AlphaFoldDB" id="A0A9P4NLN3"/>
<sequence length="244" mass="27952">MEPVGSFSKKRQYHDDDIADSVARKVLKYNEVTTQSNKGTSPKGFFKLPREIRDLVYDELFRSEVSEITKPTELNTIMNVTRVNKQFRVETESLFYNNYYQGLSIVFSTLPCLQSFLRSIGSDHRHPHRKLTLRLFCDQLYPPHSEEYKIFDKCRSSCISRVVRGMMTNGESWYENEAHAKTPFDGLVQTRTGSESCVGMTCFLGTDCKSCRYTYYIFCQSQWLMAGLCAEGDLSGLAADCGYG</sequence>
<name>A0A9P4NLN3_9PEZI</name>
<dbReference type="OrthoDB" id="3629888at2759"/>
<evidence type="ECO:0008006" key="3">
    <source>
        <dbReference type="Google" id="ProtNLM"/>
    </source>
</evidence>
<gene>
    <name evidence="1" type="ORF">EJ08DRAFT_379350</name>
</gene>
<reference evidence="1" key="1">
    <citation type="journal article" date="2020" name="Stud. Mycol.">
        <title>101 Dothideomycetes genomes: a test case for predicting lifestyles and emergence of pathogens.</title>
        <authorList>
            <person name="Haridas S."/>
            <person name="Albert R."/>
            <person name="Binder M."/>
            <person name="Bloem J."/>
            <person name="Labutti K."/>
            <person name="Salamov A."/>
            <person name="Andreopoulos B."/>
            <person name="Baker S."/>
            <person name="Barry K."/>
            <person name="Bills G."/>
            <person name="Bluhm B."/>
            <person name="Cannon C."/>
            <person name="Castanera R."/>
            <person name="Culley D."/>
            <person name="Daum C."/>
            <person name="Ezra D."/>
            <person name="Gonzalez J."/>
            <person name="Henrissat B."/>
            <person name="Kuo A."/>
            <person name="Liang C."/>
            <person name="Lipzen A."/>
            <person name="Lutzoni F."/>
            <person name="Magnuson J."/>
            <person name="Mondo S."/>
            <person name="Nolan M."/>
            <person name="Ohm R."/>
            <person name="Pangilinan J."/>
            <person name="Park H.-J."/>
            <person name="Ramirez L."/>
            <person name="Alfaro M."/>
            <person name="Sun H."/>
            <person name="Tritt A."/>
            <person name="Yoshinaga Y."/>
            <person name="Zwiers L.-H."/>
            <person name="Turgeon B."/>
            <person name="Goodwin S."/>
            <person name="Spatafora J."/>
            <person name="Crous P."/>
            <person name="Grigoriev I."/>
        </authorList>
    </citation>
    <scope>NUCLEOTIDE SEQUENCE</scope>
    <source>
        <strain evidence="1">CBS 130266</strain>
    </source>
</reference>
<evidence type="ECO:0000313" key="2">
    <source>
        <dbReference type="Proteomes" id="UP000800235"/>
    </source>
</evidence>
<organism evidence="1 2">
    <name type="scientific">Tothia fuscella</name>
    <dbReference type="NCBI Taxonomy" id="1048955"/>
    <lineage>
        <taxon>Eukaryota</taxon>
        <taxon>Fungi</taxon>
        <taxon>Dikarya</taxon>
        <taxon>Ascomycota</taxon>
        <taxon>Pezizomycotina</taxon>
        <taxon>Dothideomycetes</taxon>
        <taxon>Pleosporomycetidae</taxon>
        <taxon>Venturiales</taxon>
        <taxon>Cylindrosympodiaceae</taxon>
        <taxon>Tothia</taxon>
    </lineage>
</organism>
<dbReference type="EMBL" id="MU007066">
    <property type="protein sequence ID" value="KAF2426179.1"/>
    <property type="molecule type" value="Genomic_DNA"/>
</dbReference>
<proteinExistence type="predicted"/>